<sequence>MTAKDENAKEIYKQKRIFMPQCTDSLGPVMVLGPDRKLGIIRDTTFQPFKPKRESFVIPLNQPCRELALGVKLYYELRPGQEIPLHIWEKRVAVDGLFASQ</sequence>
<dbReference type="KEGG" id="dmp:FAK_12800"/>
<dbReference type="EMBL" id="AP028679">
    <property type="protein sequence ID" value="BEQ14214.1"/>
    <property type="molecule type" value="Genomic_DNA"/>
</dbReference>
<name>A0AAU9ELZ0_9BACT</name>
<accession>A0AAU9ELZ0</accession>
<gene>
    <name evidence="1" type="ORF">FAK_12800</name>
</gene>
<protein>
    <submittedName>
        <fullName evidence="1">Uncharacterized protein</fullName>
    </submittedName>
</protein>
<proteinExistence type="predicted"/>
<keyword evidence="2" id="KW-1185">Reference proteome</keyword>
<dbReference type="AlphaFoldDB" id="A0AAU9ELZ0"/>
<dbReference type="Proteomes" id="UP001366166">
    <property type="component" value="Chromosome"/>
</dbReference>
<evidence type="ECO:0000313" key="1">
    <source>
        <dbReference type="EMBL" id="BEQ14214.1"/>
    </source>
</evidence>
<evidence type="ECO:0000313" key="2">
    <source>
        <dbReference type="Proteomes" id="UP001366166"/>
    </source>
</evidence>
<reference evidence="2" key="1">
    <citation type="journal article" date="2023" name="Arch. Microbiol.">
        <title>Desulfoferula mesophilus gen. nov. sp. nov., a mesophilic sulfate-reducing bacterium isolated from a brackish lake sediment.</title>
        <authorList>
            <person name="Watanabe T."/>
            <person name="Yabe T."/>
            <person name="Tsuji J.M."/>
            <person name="Fukui M."/>
        </authorList>
    </citation>
    <scope>NUCLEOTIDE SEQUENCE [LARGE SCALE GENOMIC DNA]</scope>
    <source>
        <strain evidence="2">12FAK</strain>
    </source>
</reference>
<organism evidence="1 2">
    <name type="scientific">Desulfoferula mesophila</name>
    <dbReference type="NCBI Taxonomy" id="3058419"/>
    <lineage>
        <taxon>Bacteria</taxon>
        <taxon>Pseudomonadati</taxon>
        <taxon>Thermodesulfobacteriota</taxon>
        <taxon>Desulfarculia</taxon>
        <taxon>Desulfarculales</taxon>
        <taxon>Desulfarculaceae</taxon>
        <taxon>Desulfoferula</taxon>
    </lineage>
</organism>